<organism evidence="1">
    <name type="scientific">Arundo donax</name>
    <name type="common">Giant reed</name>
    <name type="synonym">Donax arundinaceus</name>
    <dbReference type="NCBI Taxonomy" id="35708"/>
    <lineage>
        <taxon>Eukaryota</taxon>
        <taxon>Viridiplantae</taxon>
        <taxon>Streptophyta</taxon>
        <taxon>Embryophyta</taxon>
        <taxon>Tracheophyta</taxon>
        <taxon>Spermatophyta</taxon>
        <taxon>Magnoliopsida</taxon>
        <taxon>Liliopsida</taxon>
        <taxon>Poales</taxon>
        <taxon>Poaceae</taxon>
        <taxon>PACMAD clade</taxon>
        <taxon>Arundinoideae</taxon>
        <taxon>Arundineae</taxon>
        <taxon>Arundo</taxon>
    </lineage>
</organism>
<reference evidence="1" key="1">
    <citation type="submission" date="2014-09" db="EMBL/GenBank/DDBJ databases">
        <authorList>
            <person name="Magalhaes I.L.F."/>
            <person name="Oliveira U."/>
            <person name="Santos F.R."/>
            <person name="Vidigal T.H.D.A."/>
            <person name="Brescovit A.D."/>
            <person name="Santos A.J."/>
        </authorList>
    </citation>
    <scope>NUCLEOTIDE SEQUENCE</scope>
    <source>
        <tissue evidence="1">Shoot tissue taken approximately 20 cm above the soil surface</tissue>
    </source>
</reference>
<name>A0A0A8Y4Y2_ARUDO</name>
<dbReference type="EMBL" id="GBRH01278823">
    <property type="protein sequence ID" value="JAD19072.1"/>
    <property type="molecule type" value="Transcribed_RNA"/>
</dbReference>
<dbReference type="AlphaFoldDB" id="A0A0A8Y4Y2"/>
<protein>
    <submittedName>
        <fullName evidence="1">Uncharacterized protein</fullName>
    </submittedName>
</protein>
<sequence length="58" mass="6699">MHGCAQLDRTPICKRVSRLCGCQLPTNDHRDECCATTIFRLCRSYCMQCRFTSPVLCR</sequence>
<proteinExistence type="predicted"/>
<evidence type="ECO:0000313" key="1">
    <source>
        <dbReference type="EMBL" id="JAD19072.1"/>
    </source>
</evidence>
<reference evidence="1" key="2">
    <citation type="journal article" date="2015" name="Data Brief">
        <title>Shoot transcriptome of the giant reed, Arundo donax.</title>
        <authorList>
            <person name="Barrero R.A."/>
            <person name="Guerrero F.D."/>
            <person name="Moolhuijzen P."/>
            <person name="Goolsby J.A."/>
            <person name="Tidwell J."/>
            <person name="Bellgard S.E."/>
            <person name="Bellgard M.I."/>
        </authorList>
    </citation>
    <scope>NUCLEOTIDE SEQUENCE</scope>
    <source>
        <tissue evidence="1">Shoot tissue taken approximately 20 cm above the soil surface</tissue>
    </source>
</reference>
<accession>A0A0A8Y4Y2</accession>